<evidence type="ECO:0000256" key="1">
    <source>
        <dbReference type="SAM" id="MobiDB-lite"/>
    </source>
</evidence>
<dbReference type="Proteomes" id="UP001234178">
    <property type="component" value="Unassembled WGS sequence"/>
</dbReference>
<keyword evidence="2" id="KW-1133">Transmembrane helix</keyword>
<proteinExistence type="predicted"/>
<organism evidence="3 4">
    <name type="scientific">Daphnia magna</name>
    <dbReference type="NCBI Taxonomy" id="35525"/>
    <lineage>
        <taxon>Eukaryota</taxon>
        <taxon>Metazoa</taxon>
        <taxon>Ecdysozoa</taxon>
        <taxon>Arthropoda</taxon>
        <taxon>Crustacea</taxon>
        <taxon>Branchiopoda</taxon>
        <taxon>Diplostraca</taxon>
        <taxon>Cladocera</taxon>
        <taxon>Anomopoda</taxon>
        <taxon>Daphniidae</taxon>
        <taxon>Daphnia</taxon>
    </lineage>
</organism>
<feature type="transmembrane region" description="Helical" evidence="2">
    <location>
        <begin position="35"/>
        <end position="61"/>
    </location>
</feature>
<reference evidence="3 4" key="1">
    <citation type="journal article" date="2023" name="Nucleic Acids Res.">
        <title>The hologenome of Daphnia magna reveals possible DNA methylation and microbiome-mediated evolution of the host genome.</title>
        <authorList>
            <person name="Chaturvedi A."/>
            <person name="Li X."/>
            <person name="Dhandapani V."/>
            <person name="Marshall H."/>
            <person name="Kissane S."/>
            <person name="Cuenca-Cambronero M."/>
            <person name="Asole G."/>
            <person name="Calvet F."/>
            <person name="Ruiz-Romero M."/>
            <person name="Marangio P."/>
            <person name="Guigo R."/>
            <person name="Rago D."/>
            <person name="Mirbahai L."/>
            <person name="Eastwood N."/>
            <person name="Colbourne J.K."/>
            <person name="Zhou J."/>
            <person name="Mallon E."/>
            <person name="Orsini L."/>
        </authorList>
    </citation>
    <scope>NUCLEOTIDE SEQUENCE [LARGE SCALE GENOMIC DNA]</scope>
    <source>
        <strain evidence="3">LRV0_1</strain>
    </source>
</reference>
<evidence type="ECO:0000313" key="3">
    <source>
        <dbReference type="EMBL" id="KAK4024879.1"/>
    </source>
</evidence>
<comment type="caution">
    <text evidence="3">The sequence shown here is derived from an EMBL/GenBank/DDBJ whole genome shotgun (WGS) entry which is preliminary data.</text>
</comment>
<evidence type="ECO:0000256" key="2">
    <source>
        <dbReference type="SAM" id="Phobius"/>
    </source>
</evidence>
<gene>
    <name evidence="3" type="ORF">OUZ56_010374</name>
</gene>
<keyword evidence="2" id="KW-0472">Membrane</keyword>
<protein>
    <submittedName>
        <fullName evidence="3">Uncharacterized protein</fullName>
    </submittedName>
</protein>
<feature type="region of interest" description="Disordered" evidence="1">
    <location>
        <begin position="76"/>
        <end position="108"/>
    </location>
</feature>
<sequence length="108" mass="11553">MFTNCYIAVKFGSVLTMDQAPSSNLANILNKVSDFIISTHMAICVTATALILGAFIGMIVIGQINGNKRQECEQMTPAPQTMSAQNVMQNPAQERSNPGITSSTTIEA</sequence>
<keyword evidence="4" id="KW-1185">Reference proteome</keyword>
<keyword evidence="2" id="KW-0812">Transmembrane</keyword>
<dbReference type="EMBL" id="JAOYFB010000037">
    <property type="protein sequence ID" value="KAK4024879.1"/>
    <property type="molecule type" value="Genomic_DNA"/>
</dbReference>
<evidence type="ECO:0000313" key="4">
    <source>
        <dbReference type="Proteomes" id="UP001234178"/>
    </source>
</evidence>
<accession>A0ABR0AIG7</accession>
<feature type="compositionally biased region" description="Polar residues" evidence="1">
    <location>
        <begin position="77"/>
        <end position="108"/>
    </location>
</feature>
<name>A0ABR0AIG7_9CRUS</name>